<comment type="caution">
    <text evidence="1">The sequence shown here is derived from an EMBL/GenBank/DDBJ whole genome shotgun (WGS) entry which is preliminary data.</text>
</comment>
<keyword evidence="2" id="KW-1185">Reference proteome</keyword>
<dbReference type="EMBL" id="BQNB010009133">
    <property type="protein sequence ID" value="GJS59207.1"/>
    <property type="molecule type" value="Genomic_DNA"/>
</dbReference>
<organism evidence="1 2">
    <name type="scientific">Tanacetum coccineum</name>
    <dbReference type="NCBI Taxonomy" id="301880"/>
    <lineage>
        <taxon>Eukaryota</taxon>
        <taxon>Viridiplantae</taxon>
        <taxon>Streptophyta</taxon>
        <taxon>Embryophyta</taxon>
        <taxon>Tracheophyta</taxon>
        <taxon>Spermatophyta</taxon>
        <taxon>Magnoliopsida</taxon>
        <taxon>eudicotyledons</taxon>
        <taxon>Gunneridae</taxon>
        <taxon>Pentapetalae</taxon>
        <taxon>asterids</taxon>
        <taxon>campanulids</taxon>
        <taxon>Asterales</taxon>
        <taxon>Asteraceae</taxon>
        <taxon>Asteroideae</taxon>
        <taxon>Anthemideae</taxon>
        <taxon>Anthemidinae</taxon>
        <taxon>Tanacetum</taxon>
    </lineage>
</organism>
<reference evidence="1" key="1">
    <citation type="journal article" date="2022" name="Int. J. Mol. Sci.">
        <title>Draft Genome of Tanacetum Coccineum: Genomic Comparison of Closely Related Tanacetum-Family Plants.</title>
        <authorList>
            <person name="Yamashiro T."/>
            <person name="Shiraishi A."/>
            <person name="Nakayama K."/>
            <person name="Satake H."/>
        </authorList>
    </citation>
    <scope>NUCLEOTIDE SEQUENCE</scope>
</reference>
<sequence length="142" mass="16288">MIENRFVIRREMKRRNQVKDAELFQRFLVKGKEDSSTLKTPPILNISLSANCQGGESQVILWNQNRRDLPKDIPLDSVVVLRYEKSSKSENKGKVPTEMELVLEQTQQGTSYEVSVSAEGVEELKRKVKIKGENKEALLTLR</sequence>
<proteinExistence type="predicted"/>
<reference evidence="1" key="2">
    <citation type="submission" date="2022-01" db="EMBL/GenBank/DDBJ databases">
        <authorList>
            <person name="Yamashiro T."/>
            <person name="Shiraishi A."/>
            <person name="Satake H."/>
            <person name="Nakayama K."/>
        </authorList>
    </citation>
    <scope>NUCLEOTIDE SEQUENCE</scope>
</reference>
<name>A0ABQ4X1Y0_9ASTR</name>
<evidence type="ECO:0000313" key="2">
    <source>
        <dbReference type="Proteomes" id="UP001151760"/>
    </source>
</evidence>
<dbReference type="Proteomes" id="UP001151760">
    <property type="component" value="Unassembled WGS sequence"/>
</dbReference>
<protein>
    <submittedName>
        <fullName evidence="1">Uncharacterized protein</fullName>
    </submittedName>
</protein>
<evidence type="ECO:0000313" key="1">
    <source>
        <dbReference type="EMBL" id="GJS59207.1"/>
    </source>
</evidence>
<accession>A0ABQ4X1Y0</accession>
<gene>
    <name evidence="1" type="ORF">Tco_0653991</name>
</gene>